<dbReference type="Gene3D" id="3.60.20.40">
    <property type="match status" value="1"/>
</dbReference>
<dbReference type="InterPro" id="IPR043137">
    <property type="entry name" value="GGT_ssub_C"/>
</dbReference>
<dbReference type="SUPFAM" id="SSF56235">
    <property type="entry name" value="N-terminal nucleophile aminohydrolases (Ntn hydrolases)"/>
    <property type="match status" value="1"/>
</dbReference>
<accession>A0A256FXQ6</accession>
<name>A0A256FXQ6_9HYPH</name>
<protein>
    <submittedName>
        <fullName evidence="1">Gamma-glutamyltranspeptidase family protein</fullName>
    </submittedName>
</protein>
<comment type="caution">
    <text evidence="1">The sequence shown here is derived from an EMBL/GenBank/DDBJ whole genome shotgun (WGS) entry which is preliminary data.</text>
</comment>
<dbReference type="InterPro" id="IPR029055">
    <property type="entry name" value="Ntn_hydrolases_N"/>
</dbReference>
<dbReference type="AlphaFoldDB" id="A0A256FXQ6"/>
<sequence length="134" mass="14431">MVEAVKVAFADRDEWLSDPAWVDIPLNDLLSKTYADGRRGLISSDRALGLGELEPGIPSGQAGEKRSPGGDTVYLCAADSDGLVVSLIQSIYFDFGAAIMGGDTGIVMQNRGSFFSLDENHPNRLEPGKRTFHT</sequence>
<dbReference type="PANTHER" id="PTHR43881:SF1">
    <property type="entry name" value="GAMMA-GLUTAMYLTRANSPEPTIDASE (AFU_ORTHOLOGUE AFUA_4G13580)"/>
    <property type="match status" value="1"/>
</dbReference>
<dbReference type="Pfam" id="PF01019">
    <property type="entry name" value="G_glu_transpept"/>
    <property type="match status" value="1"/>
</dbReference>
<keyword evidence="2" id="KW-1185">Reference proteome</keyword>
<dbReference type="Gene3D" id="1.10.246.130">
    <property type="match status" value="1"/>
</dbReference>
<dbReference type="PANTHER" id="PTHR43881">
    <property type="entry name" value="GAMMA-GLUTAMYLTRANSPEPTIDASE (AFU_ORTHOLOGUE AFUA_4G13580)"/>
    <property type="match status" value="1"/>
</dbReference>
<reference evidence="1 2" key="1">
    <citation type="submission" date="2017-07" db="EMBL/GenBank/DDBJ databases">
        <title>Phylogenetic study on the rhizospheric bacterium Ochrobactrum sp. A44.</title>
        <authorList>
            <person name="Krzyzanowska D.M."/>
            <person name="Ossowicki A."/>
            <person name="Rajewska M."/>
            <person name="Maciag T."/>
            <person name="Kaczynski Z."/>
            <person name="Czerwicka M."/>
            <person name="Jafra S."/>
        </authorList>
    </citation>
    <scope>NUCLEOTIDE SEQUENCE [LARGE SCALE GENOMIC DNA]</scope>
    <source>
        <strain evidence="1 2">OgA9a</strain>
    </source>
</reference>
<evidence type="ECO:0000313" key="1">
    <source>
        <dbReference type="EMBL" id="OYR19633.1"/>
    </source>
</evidence>
<feature type="non-terminal residue" evidence="1">
    <location>
        <position position="134"/>
    </location>
</feature>
<dbReference type="EMBL" id="NNRL01000106">
    <property type="protein sequence ID" value="OYR19633.1"/>
    <property type="molecule type" value="Genomic_DNA"/>
</dbReference>
<proteinExistence type="predicted"/>
<gene>
    <name evidence="1" type="ORF">CEV33_4813</name>
</gene>
<dbReference type="InterPro" id="IPR043138">
    <property type="entry name" value="GGT_lsub"/>
</dbReference>
<dbReference type="Proteomes" id="UP000216478">
    <property type="component" value="Unassembled WGS sequence"/>
</dbReference>
<organism evidence="1 2">
    <name type="scientific">Brucella grignonensis</name>
    <dbReference type="NCBI Taxonomy" id="94627"/>
    <lineage>
        <taxon>Bacteria</taxon>
        <taxon>Pseudomonadati</taxon>
        <taxon>Pseudomonadota</taxon>
        <taxon>Alphaproteobacteria</taxon>
        <taxon>Hyphomicrobiales</taxon>
        <taxon>Brucellaceae</taxon>
        <taxon>Brucella/Ochrobactrum group</taxon>
        <taxon>Brucella</taxon>
    </lineage>
</organism>
<evidence type="ECO:0000313" key="2">
    <source>
        <dbReference type="Proteomes" id="UP000216478"/>
    </source>
</evidence>
<dbReference type="InterPro" id="IPR052896">
    <property type="entry name" value="GGT-like_enzyme"/>
</dbReference>